<comment type="caution">
    <text evidence="3">The sequence shown here is derived from an EMBL/GenBank/DDBJ whole genome shotgun (WGS) entry which is preliminary data.</text>
</comment>
<dbReference type="PROSITE" id="PS51485">
    <property type="entry name" value="PHYTOCYANIN"/>
    <property type="match status" value="1"/>
</dbReference>
<dbReference type="InterPro" id="IPR008972">
    <property type="entry name" value="Cupredoxin"/>
</dbReference>
<reference evidence="3 4" key="1">
    <citation type="journal article" date="2022" name="Nat. Plants">
        <title>Genomes of leafy and leafless Platanthera orchids illuminate the evolution of mycoheterotrophy.</title>
        <authorList>
            <person name="Li M.H."/>
            <person name="Liu K.W."/>
            <person name="Li Z."/>
            <person name="Lu H.C."/>
            <person name="Ye Q.L."/>
            <person name="Zhang D."/>
            <person name="Wang J.Y."/>
            <person name="Li Y.F."/>
            <person name="Zhong Z.M."/>
            <person name="Liu X."/>
            <person name="Yu X."/>
            <person name="Liu D.K."/>
            <person name="Tu X.D."/>
            <person name="Liu B."/>
            <person name="Hao Y."/>
            <person name="Liao X.Y."/>
            <person name="Jiang Y.T."/>
            <person name="Sun W.H."/>
            <person name="Chen J."/>
            <person name="Chen Y.Q."/>
            <person name="Ai Y."/>
            <person name="Zhai J.W."/>
            <person name="Wu S.S."/>
            <person name="Zhou Z."/>
            <person name="Hsiao Y.Y."/>
            <person name="Wu W.L."/>
            <person name="Chen Y.Y."/>
            <person name="Lin Y.F."/>
            <person name="Hsu J.L."/>
            <person name="Li C.Y."/>
            <person name="Wang Z.W."/>
            <person name="Zhao X."/>
            <person name="Zhong W.Y."/>
            <person name="Ma X.K."/>
            <person name="Ma L."/>
            <person name="Huang J."/>
            <person name="Chen G.Z."/>
            <person name="Huang M.Z."/>
            <person name="Huang L."/>
            <person name="Peng D.H."/>
            <person name="Luo Y.B."/>
            <person name="Zou S.Q."/>
            <person name="Chen S.P."/>
            <person name="Lan S."/>
            <person name="Tsai W.C."/>
            <person name="Van de Peer Y."/>
            <person name="Liu Z.J."/>
        </authorList>
    </citation>
    <scope>NUCLEOTIDE SEQUENCE [LARGE SCALE GENOMIC DNA]</scope>
    <source>
        <tissue evidence="3">Flower</tissue>
    </source>
</reference>
<protein>
    <recommendedName>
        <fullName evidence="2">Phytocyanin domain-containing protein</fullName>
    </recommendedName>
</protein>
<gene>
    <name evidence="3" type="ORF">KSP40_PGU014574</name>
</gene>
<feature type="signal peptide" evidence="1">
    <location>
        <begin position="1"/>
        <end position="24"/>
    </location>
</feature>
<evidence type="ECO:0000259" key="2">
    <source>
        <dbReference type="PROSITE" id="PS51485"/>
    </source>
</evidence>
<keyword evidence="4" id="KW-1185">Reference proteome</keyword>
<sequence length="84" mass="9240">MAPSPFLFIILLLIAGCLLRTSYAHKVHVVGGSAGWKIPPNITFYGEWAATRTFVLGDRLGNFSSLGSTFFSRKILPKRAPCKQ</sequence>
<dbReference type="InterPro" id="IPR003245">
    <property type="entry name" value="Phytocyanin_dom"/>
</dbReference>
<accession>A0ABR2LI25</accession>
<evidence type="ECO:0000313" key="4">
    <source>
        <dbReference type="Proteomes" id="UP001412067"/>
    </source>
</evidence>
<dbReference type="EMBL" id="JBBWWR010000019">
    <property type="protein sequence ID" value="KAK8941799.1"/>
    <property type="molecule type" value="Genomic_DNA"/>
</dbReference>
<feature type="domain" description="Phytocyanin" evidence="2">
    <location>
        <begin position="26"/>
        <end position="84"/>
    </location>
</feature>
<organism evidence="3 4">
    <name type="scientific">Platanthera guangdongensis</name>
    <dbReference type="NCBI Taxonomy" id="2320717"/>
    <lineage>
        <taxon>Eukaryota</taxon>
        <taxon>Viridiplantae</taxon>
        <taxon>Streptophyta</taxon>
        <taxon>Embryophyta</taxon>
        <taxon>Tracheophyta</taxon>
        <taxon>Spermatophyta</taxon>
        <taxon>Magnoliopsida</taxon>
        <taxon>Liliopsida</taxon>
        <taxon>Asparagales</taxon>
        <taxon>Orchidaceae</taxon>
        <taxon>Orchidoideae</taxon>
        <taxon>Orchideae</taxon>
        <taxon>Orchidinae</taxon>
        <taxon>Platanthera</taxon>
    </lineage>
</organism>
<proteinExistence type="predicted"/>
<dbReference type="Proteomes" id="UP001412067">
    <property type="component" value="Unassembled WGS sequence"/>
</dbReference>
<dbReference type="SUPFAM" id="SSF49503">
    <property type="entry name" value="Cupredoxins"/>
    <property type="match status" value="1"/>
</dbReference>
<keyword evidence="1" id="KW-0732">Signal</keyword>
<name>A0ABR2LI25_9ASPA</name>
<evidence type="ECO:0000313" key="3">
    <source>
        <dbReference type="EMBL" id="KAK8941799.1"/>
    </source>
</evidence>
<evidence type="ECO:0000256" key="1">
    <source>
        <dbReference type="SAM" id="SignalP"/>
    </source>
</evidence>
<dbReference type="Gene3D" id="2.60.40.420">
    <property type="entry name" value="Cupredoxins - blue copper proteins"/>
    <property type="match status" value="1"/>
</dbReference>
<feature type="chain" id="PRO_5046420540" description="Phytocyanin domain-containing protein" evidence="1">
    <location>
        <begin position="25"/>
        <end position="84"/>
    </location>
</feature>